<keyword evidence="1" id="KW-0472">Membrane</keyword>
<keyword evidence="1" id="KW-0812">Transmembrane</keyword>
<proteinExistence type="predicted"/>
<name>X0SE32_9ZZZZ</name>
<reference evidence="2" key="1">
    <citation type="journal article" date="2014" name="Front. Microbiol.">
        <title>High frequency of phylogenetically diverse reductive dehalogenase-homologous genes in deep subseafloor sedimentary metagenomes.</title>
        <authorList>
            <person name="Kawai M."/>
            <person name="Futagami T."/>
            <person name="Toyoda A."/>
            <person name="Takaki Y."/>
            <person name="Nishi S."/>
            <person name="Hori S."/>
            <person name="Arai W."/>
            <person name="Tsubouchi T."/>
            <person name="Morono Y."/>
            <person name="Uchiyama I."/>
            <person name="Ito T."/>
            <person name="Fujiyama A."/>
            <person name="Inagaki F."/>
            <person name="Takami H."/>
        </authorList>
    </citation>
    <scope>NUCLEOTIDE SEQUENCE</scope>
    <source>
        <strain evidence="2">Expedition CK06-06</strain>
    </source>
</reference>
<protein>
    <submittedName>
        <fullName evidence="2">Uncharacterized protein</fullName>
    </submittedName>
</protein>
<keyword evidence="1" id="KW-1133">Transmembrane helix</keyword>
<evidence type="ECO:0000256" key="1">
    <source>
        <dbReference type="SAM" id="Phobius"/>
    </source>
</evidence>
<organism evidence="2">
    <name type="scientific">marine sediment metagenome</name>
    <dbReference type="NCBI Taxonomy" id="412755"/>
    <lineage>
        <taxon>unclassified sequences</taxon>
        <taxon>metagenomes</taxon>
        <taxon>ecological metagenomes</taxon>
    </lineage>
</organism>
<feature type="transmembrane region" description="Helical" evidence="1">
    <location>
        <begin position="250"/>
        <end position="270"/>
    </location>
</feature>
<feature type="non-terminal residue" evidence="2">
    <location>
        <position position="1"/>
    </location>
</feature>
<gene>
    <name evidence="2" type="ORF">S01H1_08039</name>
</gene>
<sequence>PRAPFSDQEIGAIEAYLEQRDGRLLVMVDSSVALGGELDLGGLLSFLRSYGVQARVDAVGARVITGFTLTGRKASITELSVPVMPEGYAPHPVAADLGSYTVQFRWAAPLVAPAPEPQSELEVGPILTGVSSSWGETSTARDLRLERYDPEVDVAGPIVLGMVVGPSSAPGPYGLPVQDTSDMGGLRIIVFGSSLSFVNGVVDQLPGNLYLALNAVNWLVGKKHLLGIPPKDVDINRLVMSEAQVRTAKWLFIGLVPAAFVALGTTVWLFRRR</sequence>
<dbReference type="AlphaFoldDB" id="X0SE32"/>
<comment type="caution">
    <text evidence="2">The sequence shown here is derived from an EMBL/GenBank/DDBJ whole genome shotgun (WGS) entry which is preliminary data.</text>
</comment>
<evidence type="ECO:0000313" key="2">
    <source>
        <dbReference type="EMBL" id="GAF73386.1"/>
    </source>
</evidence>
<accession>X0SE32</accession>
<dbReference type="EMBL" id="BARS01004124">
    <property type="protein sequence ID" value="GAF73386.1"/>
    <property type="molecule type" value="Genomic_DNA"/>
</dbReference>